<dbReference type="RefSeq" id="WP_057829395.1">
    <property type="nucleotide sequence ID" value="NZ_AYZE01000015.1"/>
</dbReference>
<protein>
    <recommendedName>
        <fullName evidence="3">DUF2507 domain-containing protein</fullName>
    </recommendedName>
</protein>
<dbReference type="Proteomes" id="UP000051131">
    <property type="component" value="Unassembled WGS sequence"/>
</dbReference>
<dbReference type="Pfam" id="PF10702">
    <property type="entry name" value="DUF2507"/>
    <property type="match status" value="1"/>
</dbReference>
<evidence type="ECO:0000313" key="2">
    <source>
        <dbReference type="Proteomes" id="UP000051131"/>
    </source>
</evidence>
<reference evidence="1 2" key="1">
    <citation type="journal article" date="2015" name="Genome Announc.">
        <title>Expanding the biotechnology potential of lactobacilli through comparative genomics of 213 strains and associated genera.</title>
        <authorList>
            <person name="Sun Z."/>
            <person name="Harris H.M."/>
            <person name="McCann A."/>
            <person name="Guo C."/>
            <person name="Argimon S."/>
            <person name="Zhang W."/>
            <person name="Yang X."/>
            <person name="Jeffery I.B."/>
            <person name="Cooney J.C."/>
            <person name="Kagawa T.F."/>
            <person name="Liu W."/>
            <person name="Song Y."/>
            <person name="Salvetti E."/>
            <person name="Wrobel A."/>
            <person name="Rasinkangas P."/>
            <person name="Parkhill J."/>
            <person name="Rea M.C."/>
            <person name="O'Sullivan O."/>
            <person name="Ritari J."/>
            <person name="Douillard F.P."/>
            <person name="Paul Ross R."/>
            <person name="Yang R."/>
            <person name="Briner A.E."/>
            <person name="Felis G.E."/>
            <person name="de Vos W.M."/>
            <person name="Barrangou R."/>
            <person name="Klaenhammer T.R."/>
            <person name="Caufield P.W."/>
            <person name="Cui Y."/>
            <person name="Zhang H."/>
            <person name="O'Toole P.W."/>
        </authorList>
    </citation>
    <scope>NUCLEOTIDE SEQUENCE [LARGE SCALE GENOMIC DNA]</scope>
    <source>
        <strain evidence="1 2">DSM 21116</strain>
    </source>
</reference>
<dbReference type="InterPro" id="IPR019642">
    <property type="entry name" value="DUF2507"/>
</dbReference>
<accession>A0A0R2CGA8</accession>
<sequence>MDANKYLELSQKKELVNTLGYEIMRDILIPELIGDNHNILYWAGKRLAREIFLAKDEDLPIFFSETGWGDLKRTKSNEKQQFFELNGPIVQLRATTIDNPDFLLEAGFLAETIQLQSGFVSECIVKEIKQKKGEVILLVQIDISDPIDVALIPEKEPLHFIQ</sequence>
<organism evidence="1 2">
    <name type="scientific">Liquorilactobacillus cacaonum DSM 21116</name>
    <dbReference type="NCBI Taxonomy" id="1423729"/>
    <lineage>
        <taxon>Bacteria</taxon>
        <taxon>Bacillati</taxon>
        <taxon>Bacillota</taxon>
        <taxon>Bacilli</taxon>
        <taxon>Lactobacillales</taxon>
        <taxon>Lactobacillaceae</taxon>
        <taxon>Liquorilactobacillus</taxon>
    </lineage>
</organism>
<dbReference type="OrthoDB" id="2965348at2"/>
<dbReference type="AlphaFoldDB" id="A0A0R2CGA8"/>
<dbReference type="Gene3D" id="3.30.1380.20">
    <property type="entry name" value="Trafficking protein particle complex subunit 3"/>
    <property type="match status" value="1"/>
</dbReference>
<keyword evidence="2" id="KW-1185">Reference proteome</keyword>
<dbReference type="EMBL" id="AYZE01000015">
    <property type="protein sequence ID" value="KRM90272.1"/>
    <property type="molecule type" value="Genomic_DNA"/>
</dbReference>
<gene>
    <name evidence="1" type="ORF">FC80_GL001173</name>
</gene>
<evidence type="ECO:0000313" key="1">
    <source>
        <dbReference type="EMBL" id="KRM90272.1"/>
    </source>
</evidence>
<comment type="caution">
    <text evidence="1">The sequence shown here is derived from an EMBL/GenBank/DDBJ whole genome shotgun (WGS) entry which is preliminary data.</text>
</comment>
<dbReference type="InterPro" id="IPR024096">
    <property type="entry name" value="NO_sig/Golgi_transp_ligand-bd"/>
</dbReference>
<dbReference type="PATRIC" id="fig|1423729.3.peg.1188"/>
<dbReference type="STRING" id="1423729.FC80_GL001173"/>
<name>A0A0R2CGA8_9LACO</name>
<evidence type="ECO:0008006" key="3">
    <source>
        <dbReference type="Google" id="ProtNLM"/>
    </source>
</evidence>
<dbReference type="SUPFAM" id="SSF111126">
    <property type="entry name" value="Ligand-binding domain in the NO signalling and Golgi transport"/>
    <property type="match status" value="1"/>
</dbReference>
<proteinExistence type="predicted"/>